<name>A0A223VA41_9FLAO</name>
<dbReference type="PROSITE" id="PS51257">
    <property type="entry name" value="PROKAR_LIPOPROTEIN"/>
    <property type="match status" value="1"/>
</dbReference>
<dbReference type="AlphaFoldDB" id="A0A223VA41"/>
<proteinExistence type="predicted"/>
<dbReference type="KEGG" id="marb:CJ263_19040"/>
<dbReference type="GO" id="GO:0016787">
    <property type="term" value="F:hydrolase activity"/>
    <property type="evidence" value="ECO:0007669"/>
    <property type="project" value="InterPro"/>
</dbReference>
<dbReference type="Pfam" id="PF06439">
    <property type="entry name" value="3keto-disac_hyd"/>
    <property type="match status" value="1"/>
</dbReference>
<dbReference type="InterPro" id="IPR010496">
    <property type="entry name" value="AL/BT2_dom"/>
</dbReference>
<dbReference type="EMBL" id="CP022957">
    <property type="protein sequence ID" value="ASV32147.1"/>
    <property type="molecule type" value="Genomic_DNA"/>
</dbReference>
<dbReference type="Proteomes" id="UP000215244">
    <property type="component" value="Chromosome"/>
</dbReference>
<evidence type="ECO:0000313" key="2">
    <source>
        <dbReference type="EMBL" id="ASV32147.1"/>
    </source>
</evidence>
<protein>
    <recommendedName>
        <fullName evidence="1">3-keto-alpha-glucoside-1,2-lyase/3-keto-2-hydroxy-glucal hydratase domain-containing protein</fullName>
    </recommendedName>
</protein>
<dbReference type="Gene3D" id="2.60.120.560">
    <property type="entry name" value="Exo-inulinase, domain 1"/>
    <property type="match status" value="1"/>
</dbReference>
<accession>A0A223VA41</accession>
<reference evidence="2 3" key="1">
    <citation type="submission" date="2017-08" db="EMBL/GenBank/DDBJ databases">
        <title>The complete genome sequence of Maribacter sp. B1, isolated from deep-sea sediment.</title>
        <authorList>
            <person name="Wu Y.-H."/>
            <person name="Cheng H."/>
            <person name="Xu X.-W."/>
        </authorList>
    </citation>
    <scope>NUCLEOTIDE SEQUENCE [LARGE SCALE GENOMIC DNA]</scope>
    <source>
        <strain evidence="2 3">B1</strain>
    </source>
</reference>
<organism evidence="2 3">
    <name type="scientific">Maribacter cobaltidurans</name>
    <dbReference type="NCBI Taxonomy" id="1178778"/>
    <lineage>
        <taxon>Bacteria</taxon>
        <taxon>Pseudomonadati</taxon>
        <taxon>Bacteroidota</taxon>
        <taxon>Flavobacteriia</taxon>
        <taxon>Flavobacteriales</taxon>
        <taxon>Flavobacteriaceae</taxon>
        <taxon>Maribacter</taxon>
    </lineage>
</organism>
<keyword evidence="3" id="KW-1185">Reference proteome</keyword>
<dbReference type="RefSeq" id="WP_094998720.1">
    <property type="nucleotide sequence ID" value="NZ_BMJL01000008.1"/>
</dbReference>
<sequence>MKKLLSIVLIFGLVCSCDSNKKKSVPKAEPQAQNDWIVLFDGISTNALRGYGMDEFPQEIWYVENEALIANPYTTNRDLITKERFKDFELEYEWAVDTAANSGVFFHMQEDLTMESGNGNSPNWLDNYELQILDDENFYDTLAVRSAGSLYDLIKPVNKELKPIGDFNTAKLIHNNGHVEHWLNGKKVIDFTMDSPEMKELLGQSKFKENPEFHSDKEGHIMFQHHGQRVYFKNIRVRRLEP</sequence>
<dbReference type="OrthoDB" id="9806233at2"/>
<feature type="domain" description="3-keto-alpha-glucoside-1,2-lyase/3-keto-2-hydroxy-glucal hydratase" evidence="1">
    <location>
        <begin position="35"/>
        <end position="238"/>
    </location>
</feature>
<evidence type="ECO:0000313" key="3">
    <source>
        <dbReference type="Proteomes" id="UP000215244"/>
    </source>
</evidence>
<gene>
    <name evidence="2" type="ORF">CJ263_19040</name>
</gene>
<evidence type="ECO:0000259" key="1">
    <source>
        <dbReference type="Pfam" id="PF06439"/>
    </source>
</evidence>